<accession>A0A549T3D4</accession>
<evidence type="ECO:0000256" key="6">
    <source>
        <dbReference type="HAMAP-Rule" id="MF_00836"/>
    </source>
</evidence>
<evidence type="ECO:0000313" key="10">
    <source>
        <dbReference type="Proteomes" id="UP000316801"/>
    </source>
</evidence>
<dbReference type="EMBL" id="VJMG01000055">
    <property type="protein sequence ID" value="TRL36398.1"/>
    <property type="molecule type" value="Genomic_DNA"/>
</dbReference>
<dbReference type="Proteomes" id="UP000316801">
    <property type="component" value="Unassembled WGS sequence"/>
</dbReference>
<evidence type="ECO:0000256" key="5">
    <source>
        <dbReference type="ARBA" id="ARBA00022840"/>
    </source>
</evidence>
<keyword evidence="3 6" id="KW-0808">Transferase</keyword>
<dbReference type="GO" id="GO:0005829">
    <property type="term" value="C:cytosol"/>
    <property type="evidence" value="ECO:0007669"/>
    <property type="project" value="TreeGrafter"/>
</dbReference>
<feature type="domain" description="Guanylate kinase-like" evidence="8">
    <location>
        <begin position="20"/>
        <end position="196"/>
    </location>
</feature>
<dbReference type="SUPFAM" id="SSF52540">
    <property type="entry name" value="P-loop containing nucleoside triphosphate hydrolases"/>
    <property type="match status" value="1"/>
</dbReference>
<dbReference type="GO" id="GO:0005524">
    <property type="term" value="F:ATP binding"/>
    <property type="evidence" value="ECO:0007669"/>
    <property type="project" value="UniProtKB-KW"/>
</dbReference>
<dbReference type="InterPro" id="IPR027417">
    <property type="entry name" value="P-loop_NTPase"/>
</dbReference>
<dbReference type="PANTHER" id="PTHR23117:SF8">
    <property type="entry name" value="RIBOSE 1,5-BISPHOSPHATE PHOSPHOKINASE PHNN"/>
    <property type="match status" value="1"/>
</dbReference>
<keyword evidence="10" id="KW-1185">Reference proteome</keyword>
<evidence type="ECO:0000259" key="8">
    <source>
        <dbReference type="PROSITE" id="PS50052"/>
    </source>
</evidence>
<dbReference type="UniPathway" id="UPA00087">
    <property type="reaction ID" value="UER00175"/>
</dbReference>
<keyword evidence="9" id="KW-0418">Kinase</keyword>
<evidence type="ECO:0000256" key="2">
    <source>
        <dbReference type="ARBA" id="ARBA00005069"/>
    </source>
</evidence>
<dbReference type="EC" id="2.7.4.23" evidence="6"/>
<protein>
    <recommendedName>
        <fullName evidence="6">Ribose 1,5-bisphosphate phosphokinase PhnN</fullName>
        <ecNumber evidence="6">2.7.4.23</ecNumber>
    </recommendedName>
    <alternativeName>
        <fullName evidence="6">Ribose 1,5-bisphosphokinase</fullName>
    </alternativeName>
</protein>
<evidence type="ECO:0000256" key="3">
    <source>
        <dbReference type="ARBA" id="ARBA00022679"/>
    </source>
</evidence>
<feature type="binding site" evidence="6">
    <location>
        <begin position="27"/>
        <end position="34"/>
    </location>
    <ligand>
        <name>ATP</name>
        <dbReference type="ChEBI" id="CHEBI:30616"/>
    </ligand>
</feature>
<proteinExistence type="inferred from homology"/>
<evidence type="ECO:0000256" key="4">
    <source>
        <dbReference type="ARBA" id="ARBA00022741"/>
    </source>
</evidence>
<comment type="catalytic activity">
    <reaction evidence="1 6">
        <text>alpha-D-ribose 1,5-bisphosphate + ATP = 5-phospho-alpha-D-ribose 1-diphosphate + ADP</text>
        <dbReference type="Rhea" id="RHEA:20109"/>
        <dbReference type="ChEBI" id="CHEBI:30616"/>
        <dbReference type="ChEBI" id="CHEBI:58017"/>
        <dbReference type="ChEBI" id="CHEBI:68688"/>
        <dbReference type="ChEBI" id="CHEBI:456216"/>
        <dbReference type="EC" id="2.7.4.23"/>
    </reaction>
</comment>
<organism evidence="9 10">
    <name type="scientific">Rhizobium straminoryzae</name>
    <dbReference type="NCBI Taxonomy" id="1387186"/>
    <lineage>
        <taxon>Bacteria</taxon>
        <taxon>Pseudomonadati</taxon>
        <taxon>Pseudomonadota</taxon>
        <taxon>Alphaproteobacteria</taxon>
        <taxon>Hyphomicrobiales</taxon>
        <taxon>Rhizobiaceae</taxon>
        <taxon>Rhizobium/Agrobacterium group</taxon>
        <taxon>Rhizobium</taxon>
    </lineage>
</organism>
<dbReference type="AlphaFoldDB" id="A0A549T3D4"/>
<dbReference type="PROSITE" id="PS50052">
    <property type="entry name" value="GUANYLATE_KINASE_2"/>
    <property type="match status" value="1"/>
</dbReference>
<dbReference type="InterPro" id="IPR008145">
    <property type="entry name" value="GK/Ca_channel_bsu"/>
</dbReference>
<feature type="region of interest" description="Disordered" evidence="7">
    <location>
        <begin position="1"/>
        <end position="23"/>
    </location>
</feature>
<reference evidence="9 10" key="1">
    <citation type="submission" date="2019-07" db="EMBL/GenBank/DDBJ databases">
        <title>Ln-dependent methylotrophs.</title>
        <authorList>
            <person name="Tani A."/>
        </authorList>
    </citation>
    <scope>NUCLEOTIDE SEQUENCE [LARGE SCALE GENOMIC DNA]</scope>
    <source>
        <strain evidence="9 10">SM12</strain>
    </source>
</reference>
<dbReference type="GO" id="GO:0033863">
    <property type="term" value="F:ribose 1,5-bisphosphate phosphokinase activity"/>
    <property type="evidence" value="ECO:0007669"/>
    <property type="project" value="UniProtKB-UniRule"/>
</dbReference>
<comment type="pathway">
    <text evidence="2 6">Metabolic intermediate biosynthesis; 5-phospho-alpha-D-ribose 1-diphosphate biosynthesis; 5-phospho-alpha-D-ribose 1-diphosphate from D-ribose 5-phosphate (route II): step 3/3.</text>
</comment>
<evidence type="ECO:0000313" key="9">
    <source>
        <dbReference type="EMBL" id="TRL36398.1"/>
    </source>
</evidence>
<evidence type="ECO:0000256" key="1">
    <source>
        <dbReference type="ARBA" id="ARBA00000373"/>
    </source>
</evidence>
<name>A0A549T3D4_9HYPH</name>
<comment type="function">
    <text evidence="6">Catalyzes the phosphorylation of ribose 1,5-bisphosphate to 5-phospho-D-ribosyl alpha-1-diphosphate (PRPP).</text>
</comment>
<dbReference type="InterPro" id="IPR008144">
    <property type="entry name" value="Guanylate_kin-like_dom"/>
</dbReference>
<dbReference type="Gene3D" id="3.40.50.300">
    <property type="entry name" value="P-loop containing nucleotide triphosphate hydrolases"/>
    <property type="match status" value="1"/>
</dbReference>
<dbReference type="InterPro" id="IPR012699">
    <property type="entry name" value="PhnN"/>
</dbReference>
<keyword evidence="5 6" id="KW-0067">ATP-binding</keyword>
<sequence length="202" mass="21558">MGSTEEKPAAGTPEHAAGGGTMAVVVGPSGAGKDTLMAFAAAHFRDEPRLRFVRRFITRPADAGGEDHEGVSSEDFAAMEQAGGFAVSWMAHGLHYGIPRRTQAELAAGMVLVANGSRSALPHFQEAYKNLLVINITARPEILAERLVVRGRETREDILARLERAQLSVVGDYSVVTIDNSDDIARAGSKLVDILSKALHKA</sequence>
<dbReference type="SMART" id="SM00072">
    <property type="entry name" value="GuKc"/>
    <property type="match status" value="1"/>
</dbReference>
<comment type="similarity">
    <text evidence="6">Belongs to the ribose 1,5-bisphosphokinase family.</text>
</comment>
<dbReference type="HAMAP" id="MF_00836">
    <property type="entry name" value="PhnN"/>
    <property type="match status" value="1"/>
</dbReference>
<evidence type="ECO:0000256" key="7">
    <source>
        <dbReference type="SAM" id="MobiDB-lite"/>
    </source>
</evidence>
<gene>
    <name evidence="6 9" type="primary">phnN</name>
    <name evidence="9" type="ORF">FNA46_18000</name>
</gene>
<dbReference type="RefSeq" id="WP_143126649.1">
    <property type="nucleotide sequence ID" value="NZ_VJMG01000055.1"/>
</dbReference>
<dbReference type="GO" id="GO:0019634">
    <property type="term" value="P:organic phosphonate metabolic process"/>
    <property type="evidence" value="ECO:0007669"/>
    <property type="project" value="UniProtKB-UniRule"/>
</dbReference>
<dbReference type="GO" id="GO:0006015">
    <property type="term" value="P:5-phosphoribose 1-diphosphate biosynthetic process"/>
    <property type="evidence" value="ECO:0007669"/>
    <property type="project" value="UniProtKB-UniRule"/>
</dbReference>
<comment type="caution">
    <text evidence="9">The sequence shown here is derived from an EMBL/GenBank/DDBJ whole genome shotgun (WGS) entry which is preliminary data.</text>
</comment>
<keyword evidence="4 6" id="KW-0547">Nucleotide-binding</keyword>
<dbReference type="NCBIfam" id="TIGR02322">
    <property type="entry name" value="phosphon_PhnN"/>
    <property type="match status" value="1"/>
</dbReference>
<dbReference type="PANTHER" id="PTHR23117">
    <property type="entry name" value="GUANYLATE KINASE-RELATED"/>
    <property type="match status" value="1"/>
</dbReference>